<feature type="compositionally biased region" description="Basic residues" evidence="1">
    <location>
        <begin position="60"/>
        <end position="69"/>
    </location>
</feature>
<feature type="region of interest" description="Disordered" evidence="1">
    <location>
        <begin position="53"/>
        <end position="81"/>
    </location>
</feature>
<accession>A0A7J8PLI5</accession>
<dbReference type="Proteomes" id="UP000593578">
    <property type="component" value="Unassembled WGS sequence"/>
</dbReference>
<proteinExistence type="predicted"/>
<name>A0A7J8PLI5_GOSRA</name>
<comment type="caution">
    <text evidence="2">The sequence shown here is derived from an EMBL/GenBank/DDBJ whole genome shotgun (WGS) entry which is preliminary data.</text>
</comment>
<organism evidence="2 3">
    <name type="scientific">Gossypium raimondii</name>
    <name type="common">Peruvian cotton</name>
    <name type="synonym">Gossypium klotzschianum subsp. raimondii</name>
    <dbReference type="NCBI Taxonomy" id="29730"/>
    <lineage>
        <taxon>Eukaryota</taxon>
        <taxon>Viridiplantae</taxon>
        <taxon>Streptophyta</taxon>
        <taxon>Embryophyta</taxon>
        <taxon>Tracheophyta</taxon>
        <taxon>Spermatophyta</taxon>
        <taxon>Magnoliopsida</taxon>
        <taxon>eudicotyledons</taxon>
        <taxon>Gunneridae</taxon>
        <taxon>Pentapetalae</taxon>
        <taxon>rosids</taxon>
        <taxon>malvids</taxon>
        <taxon>Malvales</taxon>
        <taxon>Malvaceae</taxon>
        <taxon>Malvoideae</taxon>
        <taxon>Gossypium</taxon>
    </lineage>
</organism>
<reference evidence="2 3" key="1">
    <citation type="journal article" date="2019" name="Genome Biol. Evol.">
        <title>Insights into the evolution of the New World diploid cottons (Gossypium, subgenus Houzingenia) based on genome sequencing.</title>
        <authorList>
            <person name="Grover C.E."/>
            <person name="Arick M.A. 2nd"/>
            <person name="Thrash A."/>
            <person name="Conover J.L."/>
            <person name="Sanders W.S."/>
            <person name="Peterson D.G."/>
            <person name="Frelichowski J.E."/>
            <person name="Scheffler J.A."/>
            <person name="Scheffler B.E."/>
            <person name="Wendel J.F."/>
        </authorList>
    </citation>
    <scope>NUCLEOTIDE SEQUENCE [LARGE SCALE GENOMIC DNA]</scope>
    <source>
        <strain evidence="2">8</strain>
        <tissue evidence="2">Leaf</tissue>
    </source>
</reference>
<sequence length="118" mass="13440">MHWLKKVQDSLPTNLPPPQIQLSTHLRFSLTKIHGTLFKPLTLTLMTHFKSSPSLSISRHTSKNRHSRLQRPCSPHLSKASTSATILPPMLLPRRPLLSCQPLHSFKRLPPLVPPPRR</sequence>
<evidence type="ECO:0000313" key="3">
    <source>
        <dbReference type="Proteomes" id="UP000593578"/>
    </source>
</evidence>
<protein>
    <submittedName>
        <fullName evidence="2">Uncharacterized protein</fullName>
    </submittedName>
</protein>
<evidence type="ECO:0000313" key="2">
    <source>
        <dbReference type="EMBL" id="MBA0589983.1"/>
    </source>
</evidence>
<evidence type="ECO:0000256" key="1">
    <source>
        <dbReference type="SAM" id="MobiDB-lite"/>
    </source>
</evidence>
<dbReference type="EMBL" id="JABEZZ010000007">
    <property type="protein sequence ID" value="MBA0589983.1"/>
    <property type="molecule type" value="Genomic_DNA"/>
</dbReference>
<dbReference type="AlphaFoldDB" id="A0A7J8PLI5"/>
<gene>
    <name evidence="2" type="ORF">Gorai_018704</name>
</gene>